<dbReference type="AlphaFoldDB" id="A0AAW0E919"/>
<feature type="compositionally biased region" description="Low complexity" evidence="1">
    <location>
        <begin position="398"/>
        <end position="414"/>
    </location>
</feature>
<sequence>MKVWKRIQACPAATTDDVEAINTQLISKHRDDIGREKDSLRDALRINKDTLADFASGRKRSTRNTKNIAIQKQYDADTAAYAKLSKQWDICSKGINYLTYKREYIEYFEKMSTLNTPADKAATEKTLARLDKLLLTIEAFMIENEAFGESDLSDAPNSDLEGVPDNKKRRWGGPPKSAHPKRVKAQGKNAMRRGETSSSAGDTSSSAMVTSDVAPAVPVKSATASEATSTSTASIQSASKNSEAAVSGDVTDSLASSNAPATSDMNTSDINGSSDHIGESTGKGIVDVVMGDEGTAKATSGDAPMQDTMSSDVVNSNPPPPTVDNGDHNPTSTHVSPTNSNPNNELQDAIDDNHVPANSDHSADNSPSSSAADVITDPNHSNQSNTISAATQVGGTGADPSAADDASGTDAPADIIVDPNHSSAVPASDTAEASSAASTTAQAVPTPSDNAVVGTTAPSTTDTPTVAATSAQAATSATAVMPNGPGNGPPPALTATNGPAPLPAAANGTAPTANGGGEQRRLVEDVEVVMFVRSPNAPSLELPTSIVGDKESRCNSILRRYTVTPTMQVLAELNSALTTYIRGHALRVPLSAAIDRKVVLWILTTSNGCGETHCIYHDYANKKQGSVYNDIAAERARRRVLRGQGDSEDRALSKNLVTGIPQPKSKSPLPGYCHCGCLIEDAIASFILWKRLRIHSVSTGNVDNWGGGGRQSPRDRAFLLQALKEEGVTKADHLFQYKLVTENNSTFYREMTVEEKYDAKIARLQAARDAFVAPAPVEVSLLSDDDE</sequence>
<comment type="caution">
    <text evidence="2">The sequence shown here is derived from an EMBL/GenBank/DDBJ whole genome shotgun (WGS) entry which is preliminary data.</text>
</comment>
<accession>A0AAW0E919</accession>
<gene>
    <name evidence="2" type="ORF">VNI00_000467</name>
</gene>
<feature type="compositionally biased region" description="Low complexity" evidence="1">
    <location>
        <begin position="221"/>
        <end position="239"/>
    </location>
</feature>
<evidence type="ECO:0000313" key="2">
    <source>
        <dbReference type="EMBL" id="KAK7060735.1"/>
    </source>
</evidence>
<organism evidence="2 3">
    <name type="scientific">Paramarasmius palmivorus</name>
    <dbReference type="NCBI Taxonomy" id="297713"/>
    <lineage>
        <taxon>Eukaryota</taxon>
        <taxon>Fungi</taxon>
        <taxon>Dikarya</taxon>
        <taxon>Basidiomycota</taxon>
        <taxon>Agaricomycotina</taxon>
        <taxon>Agaricomycetes</taxon>
        <taxon>Agaricomycetidae</taxon>
        <taxon>Agaricales</taxon>
        <taxon>Marasmiineae</taxon>
        <taxon>Marasmiaceae</taxon>
        <taxon>Paramarasmius</taxon>
    </lineage>
</organism>
<reference evidence="2 3" key="1">
    <citation type="submission" date="2024-01" db="EMBL/GenBank/DDBJ databases">
        <title>A draft genome for a cacao thread blight-causing isolate of Paramarasmius palmivorus.</title>
        <authorList>
            <person name="Baruah I.K."/>
            <person name="Bukari Y."/>
            <person name="Amoako-Attah I."/>
            <person name="Meinhardt L.W."/>
            <person name="Bailey B.A."/>
            <person name="Cohen S.P."/>
        </authorList>
    </citation>
    <scope>NUCLEOTIDE SEQUENCE [LARGE SCALE GENOMIC DNA]</scope>
    <source>
        <strain evidence="2 3">GH-12</strain>
    </source>
</reference>
<protein>
    <submittedName>
        <fullName evidence="2">Uncharacterized protein</fullName>
    </submittedName>
</protein>
<feature type="compositionally biased region" description="Low complexity" evidence="1">
    <location>
        <begin position="493"/>
        <end position="513"/>
    </location>
</feature>
<proteinExistence type="predicted"/>
<evidence type="ECO:0000256" key="1">
    <source>
        <dbReference type="SAM" id="MobiDB-lite"/>
    </source>
</evidence>
<feature type="compositionally biased region" description="Polar residues" evidence="1">
    <location>
        <begin position="378"/>
        <end position="393"/>
    </location>
</feature>
<feature type="compositionally biased region" description="Low complexity" evidence="1">
    <location>
        <begin position="357"/>
        <end position="373"/>
    </location>
</feature>
<evidence type="ECO:0000313" key="3">
    <source>
        <dbReference type="Proteomes" id="UP001383192"/>
    </source>
</evidence>
<feature type="region of interest" description="Disordered" evidence="1">
    <location>
        <begin position="150"/>
        <end position="518"/>
    </location>
</feature>
<feature type="compositionally biased region" description="Low complexity" evidence="1">
    <location>
        <begin position="455"/>
        <end position="484"/>
    </location>
</feature>
<feature type="compositionally biased region" description="Polar residues" evidence="1">
    <location>
        <begin position="328"/>
        <end position="346"/>
    </location>
</feature>
<feature type="compositionally biased region" description="Polar residues" evidence="1">
    <location>
        <begin position="253"/>
        <end position="274"/>
    </location>
</feature>
<dbReference type="EMBL" id="JAYKXP010000002">
    <property type="protein sequence ID" value="KAK7060735.1"/>
    <property type="molecule type" value="Genomic_DNA"/>
</dbReference>
<feature type="compositionally biased region" description="Low complexity" evidence="1">
    <location>
        <begin position="196"/>
        <end position="207"/>
    </location>
</feature>
<dbReference type="Proteomes" id="UP001383192">
    <property type="component" value="Unassembled WGS sequence"/>
</dbReference>
<name>A0AAW0E919_9AGAR</name>
<keyword evidence="3" id="KW-1185">Reference proteome</keyword>
<feature type="compositionally biased region" description="Low complexity" evidence="1">
    <location>
        <begin position="426"/>
        <end position="448"/>
    </location>
</feature>